<keyword evidence="3 10" id="KW-0813">Transport</keyword>
<sequence>MFKKFMTEFKEFALKGNVMDMAIGVIIGAAFGNIVTSLTDNFINPLIAVITGGAKKDENGVMQVVGGSFKIRGVAFNYGSFVSAVINFLVIALVLFLMLKAVNGAVAKAAALAKKEEEEEEAAAEPSAEEKLLGEIRDLLTATASPEALAKIEAAKAEAEK</sequence>
<evidence type="ECO:0000313" key="12">
    <source>
        <dbReference type="Proteomes" id="UP000004259"/>
    </source>
</evidence>
<keyword evidence="8 10" id="KW-0472">Membrane</keyword>
<accession>E9SGL9</accession>
<comment type="subunit">
    <text evidence="10">Homopentamer.</text>
</comment>
<dbReference type="InterPro" id="IPR019823">
    <property type="entry name" value="Mechanosensitive_channel_CS"/>
</dbReference>
<dbReference type="InterPro" id="IPR036019">
    <property type="entry name" value="MscL_channel"/>
</dbReference>
<comment type="function">
    <text evidence="10">Channel that opens in response to stretch forces in the membrane lipid bilayer. May participate in the regulation of osmotic pressure changes within the cell.</text>
</comment>
<dbReference type="RefSeq" id="WP_004167503.1">
    <property type="nucleotide sequence ID" value="NZ_ADKM02000128.1"/>
</dbReference>
<evidence type="ECO:0000313" key="11">
    <source>
        <dbReference type="EMBL" id="EGC01544.1"/>
    </source>
</evidence>
<reference evidence="11 12" key="1">
    <citation type="submission" date="2011-02" db="EMBL/GenBank/DDBJ databases">
        <authorList>
            <person name="Nelson K.E."/>
            <person name="Sutton G."/>
            <person name="Torralba M."/>
            <person name="Durkin S."/>
            <person name="Harkins D."/>
            <person name="Montgomery R."/>
            <person name="Ziemer C."/>
            <person name="Klaassens E."/>
            <person name="Ocuiv P."/>
            <person name="Morrison M."/>
        </authorList>
    </citation>
    <scope>NUCLEOTIDE SEQUENCE [LARGE SCALE GENOMIC DNA]</scope>
    <source>
        <strain evidence="11 12">8</strain>
    </source>
</reference>
<name>E9SGL9_RUMAL</name>
<dbReference type="PANTHER" id="PTHR30266:SF2">
    <property type="entry name" value="LARGE-CONDUCTANCE MECHANOSENSITIVE CHANNEL"/>
    <property type="match status" value="1"/>
</dbReference>
<keyword evidence="9 10" id="KW-0407">Ion channel</keyword>
<dbReference type="PRINTS" id="PR01264">
    <property type="entry name" value="MECHCHANNEL"/>
</dbReference>
<dbReference type="PANTHER" id="PTHR30266">
    <property type="entry name" value="MECHANOSENSITIVE CHANNEL MSCL"/>
    <property type="match status" value="1"/>
</dbReference>
<evidence type="ECO:0000256" key="1">
    <source>
        <dbReference type="ARBA" id="ARBA00004651"/>
    </source>
</evidence>
<dbReference type="NCBIfam" id="TIGR00220">
    <property type="entry name" value="mscL"/>
    <property type="match status" value="1"/>
</dbReference>
<comment type="caution">
    <text evidence="11">The sequence shown here is derived from an EMBL/GenBank/DDBJ whole genome shotgun (WGS) entry which is preliminary data.</text>
</comment>
<organism evidence="11 12">
    <name type="scientific">Ruminococcus albus 8</name>
    <dbReference type="NCBI Taxonomy" id="246199"/>
    <lineage>
        <taxon>Bacteria</taxon>
        <taxon>Bacillati</taxon>
        <taxon>Bacillota</taxon>
        <taxon>Clostridia</taxon>
        <taxon>Eubacteriales</taxon>
        <taxon>Oscillospiraceae</taxon>
        <taxon>Ruminococcus</taxon>
    </lineage>
</organism>
<keyword evidence="7 10" id="KW-0406">Ion transport</keyword>
<feature type="transmembrane region" description="Helical" evidence="10">
    <location>
        <begin position="78"/>
        <end position="99"/>
    </location>
</feature>
<evidence type="ECO:0000256" key="4">
    <source>
        <dbReference type="ARBA" id="ARBA00022475"/>
    </source>
</evidence>
<evidence type="ECO:0000256" key="9">
    <source>
        <dbReference type="ARBA" id="ARBA00023303"/>
    </source>
</evidence>
<gene>
    <name evidence="10 11" type="primary">mscL</name>
    <name evidence="11" type="ORF">CUS_5693</name>
</gene>
<keyword evidence="5 10" id="KW-0812">Transmembrane</keyword>
<dbReference type="InterPro" id="IPR001185">
    <property type="entry name" value="MS_channel"/>
</dbReference>
<keyword evidence="4 10" id="KW-1003">Cell membrane</keyword>
<evidence type="ECO:0000256" key="6">
    <source>
        <dbReference type="ARBA" id="ARBA00022989"/>
    </source>
</evidence>
<dbReference type="STRING" id="246199.CUS_5693"/>
<dbReference type="PROSITE" id="PS01327">
    <property type="entry name" value="MSCL"/>
    <property type="match status" value="1"/>
</dbReference>
<dbReference type="eggNOG" id="COG1970">
    <property type="taxonomic scope" value="Bacteria"/>
</dbReference>
<dbReference type="AlphaFoldDB" id="E9SGL9"/>
<evidence type="ECO:0000256" key="7">
    <source>
        <dbReference type="ARBA" id="ARBA00023065"/>
    </source>
</evidence>
<dbReference type="SUPFAM" id="SSF81330">
    <property type="entry name" value="Gated mechanosensitive channel"/>
    <property type="match status" value="1"/>
</dbReference>
<dbReference type="GO" id="GO:0005886">
    <property type="term" value="C:plasma membrane"/>
    <property type="evidence" value="ECO:0007669"/>
    <property type="project" value="UniProtKB-SubCell"/>
</dbReference>
<keyword evidence="6 10" id="KW-1133">Transmembrane helix</keyword>
<keyword evidence="12" id="KW-1185">Reference proteome</keyword>
<evidence type="ECO:0000256" key="10">
    <source>
        <dbReference type="HAMAP-Rule" id="MF_00115"/>
    </source>
</evidence>
<dbReference type="Pfam" id="PF01741">
    <property type="entry name" value="MscL"/>
    <property type="match status" value="1"/>
</dbReference>
<dbReference type="HAMAP" id="MF_00115">
    <property type="entry name" value="MscL"/>
    <property type="match status" value="1"/>
</dbReference>
<evidence type="ECO:0000256" key="2">
    <source>
        <dbReference type="ARBA" id="ARBA00007254"/>
    </source>
</evidence>
<dbReference type="EMBL" id="ADKM02000128">
    <property type="protein sequence ID" value="EGC01544.1"/>
    <property type="molecule type" value="Genomic_DNA"/>
</dbReference>
<dbReference type="GO" id="GO:0008381">
    <property type="term" value="F:mechanosensitive monoatomic ion channel activity"/>
    <property type="evidence" value="ECO:0007669"/>
    <property type="project" value="UniProtKB-UniRule"/>
</dbReference>
<protein>
    <recommendedName>
        <fullName evidence="10">Large-conductance mechanosensitive channel</fullName>
    </recommendedName>
</protein>
<comment type="similarity">
    <text evidence="2 10">Belongs to the MscL family.</text>
</comment>
<dbReference type="Gene3D" id="1.10.1200.120">
    <property type="entry name" value="Large-conductance mechanosensitive channel, MscL, domain 1"/>
    <property type="match status" value="1"/>
</dbReference>
<evidence type="ECO:0000256" key="8">
    <source>
        <dbReference type="ARBA" id="ARBA00023136"/>
    </source>
</evidence>
<evidence type="ECO:0000256" key="3">
    <source>
        <dbReference type="ARBA" id="ARBA00022448"/>
    </source>
</evidence>
<comment type="subcellular location">
    <subcellularLocation>
        <location evidence="1 10">Cell membrane</location>
        <topology evidence="1 10">Multi-pass membrane protein</topology>
    </subcellularLocation>
</comment>
<dbReference type="OrthoDB" id="9810350at2"/>
<dbReference type="InterPro" id="IPR037673">
    <property type="entry name" value="MSC/AndL"/>
</dbReference>
<proteinExistence type="inferred from homology"/>
<evidence type="ECO:0000256" key="5">
    <source>
        <dbReference type="ARBA" id="ARBA00022692"/>
    </source>
</evidence>
<dbReference type="Proteomes" id="UP000004259">
    <property type="component" value="Unassembled WGS sequence"/>
</dbReference>
<feature type="transmembrane region" description="Helical" evidence="10">
    <location>
        <begin position="12"/>
        <end position="35"/>
    </location>
</feature>